<feature type="non-terminal residue" evidence="2">
    <location>
        <position position="23"/>
    </location>
</feature>
<dbReference type="AlphaFoldDB" id="A0A383DQP1"/>
<dbReference type="EMBL" id="UINC01219387">
    <property type="protein sequence ID" value="SVE46832.1"/>
    <property type="molecule type" value="Genomic_DNA"/>
</dbReference>
<gene>
    <name evidence="2" type="ORF">METZ01_LOCUS499686</name>
</gene>
<organism evidence="2">
    <name type="scientific">marine metagenome</name>
    <dbReference type="NCBI Taxonomy" id="408172"/>
    <lineage>
        <taxon>unclassified sequences</taxon>
        <taxon>metagenomes</taxon>
        <taxon>ecological metagenomes</taxon>
    </lineage>
</organism>
<accession>A0A383DQP1</accession>
<evidence type="ECO:0000313" key="2">
    <source>
        <dbReference type="EMBL" id="SVE46832.1"/>
    </source>
</evidence>
<feature type="region of interest" description="Disordered" evidence="1">
    <location>
        <begin position="1"/>
        <end position="23"/>
    </location>
</feature>
<reference evidence="2" key="1">
    <citation type="submission" date="2018-05" db="EMBL/GenBank/DDBJ databases">
        <authorList>
            <person name="Lanie J.A."/>
            <person name="Ng W.-L."/>
            <person name="Kazmierczak K.M."/>
            <person name="Andrzejewski T.M."/>
            <person name="Davidsen T.M."/>
            <person name="Wayne K.J."/>
            <person name="Tettelin H."/>
            <person name="Glass J.I."/>
            <person name="Rusch D."/>
            <person name="Podicherti R."/>
            <person name="Tsui H.-C.T."/>
            <person name="Winkler M.E."/>
        </authorList>
    </citation>
    <scope>NUCLEOTIDE SEQUENCE</scope>
</reference>
<sequence length="23" mass="2827">MKNKWNSSEAKKYISHYKKKKIS</sequence>
<protein>
    <submittedName>
        <fullName evidence="2">Uncharacterized protein</fullName>
    </submittedName>
</protein>
<evidence type="ECO:0000256" key="1">
    <source>
        <dbReference type="SAM" id="MobiDB-lite"/>
    </source>
</evidence>
<proteinExistence type="predicted"/>
<feature type="compositionally biased region" description="Basic residues" evidence="1">
    <location>
        <begin position="13"/>
        <end position="23"/>
    </location>
</feature>
<name>A0A383DQP1_9ZZZZ</name>